<evidence type="ECO:0000313" key="3">
    <source>
        <dbReference type="EMBL" id="MDT0278460.1"/>
    </source>
</evidence>
<comment type="caution">
    <text evidence="3">The sequence shown here is derived from an EMBL/GenBank/DDBJ whole genome shotgun (WGS) entry which is preliminary data.</text>
</comment>
<dbReference type="EMBL" id="JAVREI010000031">
    <property type="protein sequence ID" value="MDT0278460.1"/>
    <property type="molecule type" value="Genomic_DNA"/>
</dbReference>
<comment type="similarity">
    <text evidence="1">Belongs to the aspartate/glutamate racemases family.</text>
</comment>
<evidence type="ECO:0000313" key="4">
    <source>
        <dbReference type="Proteomes" id="UP001183222"/>
    </source>
</evidence>
<organism evidence="3 4">
    <name type="scientific">Blastococcus goldschmidtiae</name>
    <dbReference type="NCBI Taxonomy" id="3075546"/>
    <lineage>
        <taxon>Bacteria</taxon>
        <taxon>Bacillati</taxon>
        <taxon>Actinomycetota</taxon>
        <taxon>Actinomycetes</taxon>
        <taxon>Geodermatophilales</taxon>
        <taxon>Geodermatophilaceae</taxon>
        <taxon>Blastococcus</taxon>
    </lineage>
</organism>
<dbReference type="RefSeq" id="WP_311347256.1">
    <property type="nucleotide sequence ID" value="NZ_JAVREI010000031.1"/>
</dbReference>
<dbReference type="SUPFAM" id="SSF53681">
    <property type="entry name" value="Aspartate/glutamate racemase"/>
    <property type="match status" value="2"/>
</dbReference>
<proteinExistence type="inferred from homology"/>
<protein>
    <submittedName>
        <fullName evidence="3">Aspartate/glutamate racemase family protein</fullName>
    </submittedName>
</protein>
<keyword evidence="4" id="KW-1185">Reference proteome</keyword>
<dbReference type="PANTHER" id="PTHR21198">
    <property type="entry name" value="GLUTAMATE RACEMASE"/>
    <property type="match status" value="1"/>
</dbReference>
<name>A0ABU2KE46_9ACTN</name>
<accession>A0ABU2KE46</accession>
<dbReference type="Gene3D" id="3.40.50.1860">
    <property type="match status" value="2"/>
</dbReference>
<reference evidence="4" key="1">
    <citation type="submission" date="2023-07" db="EMBL/GenBank/DDBJ databases">
        <title>30 novel species of actinomycetes from the DSMZ collection.</title>
        <authorList>
            <person name="Nouioui I."/>
        </authorList>
    </citation>
    <scope>NUCLEOTIDE SEQUENCE [LARGE SCALE GENOMIC DNA]</scope>
    <source>
        <strain evidence="4">DSM 46792</strain>
    </source>
</reference>
<evidence type="ECO:0000256" key="1">
    <source>
        <dbReference type="ARBA" id="ARBA00007847"/>
    </source>
</evidence>
<dbReference type="InterPro" id="IPR004380">
    <property type="entry name" value="Asp_race"/>
</dbReference>
<sequence>MRTIGLLGGMSWESSALYYRLLNEAVRERLGSLHSARCVLLSVDFDGIARLQEAGDWARAGELLAADARSLQAAGADVVLLCTNTMHAVTDAVTAGLEIPLLHIGDSTAEAITAAGLTRIGLLGTRYTMEQPFLSDRLTAAGLDVVVPEQADRDLVHRVIYEELVLGVVREESRQAYREVVDRLVARGAQGVVLGCTEIELLIGPGDVDVPAFPTTALHVAAAVRFALGEDAPTAPPTIDR</sequence>
<dbReference type="NCBIfam" id="TIGR00035">
    <property type="entry name" value="asp_race"/>
    <property type="match status" value="1"/>
</dbReference>
<dbReference type="PANTHER" id="PTHR21198:SF7">
    <property type="entry name" value="ASPARTATE-GLUTAMATE RACEMASE FAMILY"/>
    <property type="match status" value="1"/>
</dbReference>
<gene>
    <name evidence="3" type="ORF">RM425_21370</name>
</gene>
<evidence type="ECO:0000256" key="2">
    <source>
        <dbReference type="ARBA" id="ARBA00023235"/>
    </source>
</evidence>
<keyword evidence="2" id="KW-0413">Isomerase</keyword>
<dbReference type="InterPro" id="IPR015942">
    <property type="entry name" value="Asp/Glu/hydantoin_racemase"/>
</dbReference>
<dbReference type="Pfam" id="PF01177">
    <property type="entry name" value="Asp_Glu_race"/>
    <property type="match status" value="1"/>
</dbReference>
<dbReference type="Proteomes" id="UP001183222">
    <property type="component" value="Unassembled WGS sequence"/>
</dbReference>
<dbReference type="InterPro" id="IPR001920">
    <property type="entry name" value="Asp/Glu_race"/>
</dbReference>